<sequence length="374" mass="42274">MSLRGDVCVVTGACGFLGHRLVRLLLEDEEMAEIRLLDKHVQPEFLSALQDCRGDTKLTVFEGDLRDGDLVSKACRGASLVFHIASLIDVKNSVEYSELYGVNVTGTQLLLEACIQENVASFIYTSTIEVMGPNPRGEPIINGSEDTAYESSLKFAYSRTKKEAEHRALQANGEVLQNGGRLATCALRPMYIYGEGCRFLLGHMSDGMRNGNVLFRMSLREARVNPVYVGNVAVAHLQAARSLKDPQKRNAVGGNFYFISDDTPHVSYFDFNHVMMEPLGFSIQEKLPMPLHLLYVVSFFLEILSLMLRPLVRVTPPLNRHLLTMLNTPFSFSYQRAKRDLGYKPRHSWEESRKRTIEWLTAELPKQRQQIRAK</sequence>
<dbReference type="SUPFAM" id="SSF51735">
    <property type="entry name" value="NAD(P)-binding Rossmann-fold domains"/>
    <property type="match status" value="1"/>
</dbReference>
<dbReference type="GO" id="GO:0031966">
    <property type="term" value="C:mitochondrial membrane"/>
    <property type="evidence" value="ECO:0007669"/>
    <property type="project" value="UniProtKB-SubCell"/>
</dbReference>
<dbReference type="GO" id="GO:0006694">
    <property type="term" value="P:steroid biosynthetic process"/>
    <property type="evidence" value="ECO:0007669"/>
    <property type="project" value="InterPro"/>
</dbReference>
<evidence type="ECO:0000313" key="12">
    <source>
        <dbReference type="EMBL" id="KAK2840160.1"/>
    </source>
</evidence>
<keyword evidence="13" id="KW-1185">Reference proteome</keyword>
<keyword evidence="8" id="KW-0496">Mitochondrion</keyword>
<feature type="domain" description="3-beta hydroxysteroid dehydrogenase/isomerase" evidence="11">
    <location>
        <begin position="9"/>
        <end position="290"/>
    </location>
</feature>
<comment type="similarity">
    <text evidence="3 10">Belongs to the 3-beta-HSD family.</text>
</comment>
<dbReference type="GO" id="GO:0016616">
    <property type="term" value="F:oxidoreductase activity, acting on the CH-OH group of donors, NAD or NADP as acceptor"/>
    <property type="evidence" value="ECO:0007669"/>
    <property type="project" value="InterPro"/>
</dbReference>
<dbReference type="GO" id="GO:0005789">
    <property type="term" value="C:endoplasmic reticulum membrane"/>
    <property type="evidence" value="ECO:0007669"/>
    <property type="project" value="UniProtKB-SubCell"/>
</dbReference>
<evidence type="ECO:0000256" key="1">
    <source>
        <dbReference type="ARBA" id="ARBA00004304"/>
    </source>
</evidence>
<dbReference type="FunFam" id="3.40.50.720:FF:000220">
    <property type="entry name" value="3 beta-hydroxysteroid dehydrogenase/Delta 5--&gt;4-isomerase type 1"/>
    <property type="match status" value="1"/>
</dbReference>
<evidence type="ECO:0000259" key="11">
    <source>
        <dbReference type="Pfam" id="PF01073"/>
    </source>
</evidence>
<name>A0AA88MN86_CHASR</name>
<protein>
    <recommendedName>
        <fullName evidence="11">3-beta hydroxysteroid dehydrogenase/isomerase domain-containing protein</fullName>
    </recommendedName>
</protein>
<keyword evidence="6" id="KW-1133">Transmembrane helix</keyword>
<reference evidence="12" key="1">
    <citation type="submission" date="2023-07" db="EMBL/GenBank/DDBJ databases">
        <title>Chromosome-level Genome Assembly of Striped Snakehead (Channa striata).</title>
        <authorList>
            <person name="Liu H."/>
        </authorList>
    </citation>
    <scope>NUCLEOTIDE SEQUENCE</scope>
    <source>
        <strain evidence="12">Gz</strain>
        <tissue evidence="12">Muscle</tissue>
    </source>
</reference>
<comment type="subcellular location">
    <subcellularLocation>
        <location evidence="2">Endoplasmic reticulum membrane</location>
        <topology evidence="2">Single-pass membrane protein</topology>
    </subcellularLocation>
    <subcellularLocation>
        <location evidence="1">Mitochondrion membrane</location>
        <topology evidence="1">Single-pass membrane protein</topology>
    </subcellularLocation>
</comment>
<dbReference type="PANTHER" id="PTHR43245">
    <property type="entry name" value="BIFUNCTIONAL POLYMYXIN RESISTANCE PROTEIN ARNA"/>
    <property type="match status" value="1"/>
</dbReference>
<keyword evidence="7 10" id="KW-0560">Oxidoreductase</keyword>
<gene>
    <name evidence="12" type="ORF">Q5P01_013900</name>
</gene>
<dbReference type="Proteomes" id="UP001187415">
    <property type="component" value="Unassembled WGS sequence"/>
</dbReference>
<dbReference type="InterPro" id="IPR002225">
    <property type="entry name" value="3Beta_OHSteriod_DH/Estase"/>
</dbReference>
<proteinExistence type="inferred from homology"/>
<evidence type="ECO:0000256" key="10">
    <source>
        <dbReference type="RuleBase" id="RU004475"/>
    </source>
</evidence>
<comment type="caution">
    <text evidence="12">The sequence shown here is derived from an EMBL/GenBank/DDBJ whole genome shotgun (WGS) entry which is preliminary data.</text>
</comment>
<dbReference type="Gene3D" id="3.40.50.720">
    <property type="entry name" value="NAD(P)-binding Rossmann-like Domain"/>
    <property type="match status" value="1"/>
</dbReference>
<evidence type="ECO:0000256" key="2">
    <source>
        <dbReference type="ARBA" id="ARBA00004389"/>
    </source>
</evidence>
<keyword evidence="5" id="KW-0256">Endoplasmic reticulum</keyword>
<evidence type="ECO:0000256" key="4">
    <source>
        <dbReference type="ARBA" id="ARBA00022692"/>
    </source>
</evidence>
<evidence type="ECO:0000256" key="6">
    <source>
        <dbReference type="ARBA" id="ARBA00022989"/>
    </source>
</evidence>
<evidence type="ECO:0000256" key="8">
    <source>
        <dbReference type="ARBA" id="ARBA00023128"/>
    </source>
</evidence>
<keyword evidence="4" id="KW-0812">Transmembrane</keyword>
<dbReference type="Pfam" id="PF01073">
    <property type="entry name" value="3Beta_HSD"/>
    <property type="match status" value="1"/>
</dbReference>
<dbReference type="InterPro" id="IPR036291">
    <property type="entry name" value="NAD(P)-bd_dom_sf"/>
</dbReference>
<evidence type="ECO:0000313" key="13">
    <source>
        <dbReference type="Proteomes" id="UP001187415"/>
    </source>
</evidence>
<dbReference type="AlphaFoldDB" id="A0AA88MN86"/>
<dbReference type="EMBL" id="JAUPFM010000010">
    <property type="protein sequence ID" value="KAK2840160.1"/>
    <property type="molecule type" value="Genomic_DNA"/>
</dbReference>
<dbReference type="InterPro" id="IPR050177">
    <property type="entry name" value="Lipid_A_modif_metabolic_enz"/>
</dbReference>
<evidence type="ECO:0000256" key="5">
    <source>
        <dbReference type="ARBA" id="ARBA00022824"/>
    </source>
</evidence>
<accession>A0AA88MN86</accession>
<evidence type="ECO:0000256" key="9">
    <source>
        <dbReference type="ARBA" id="ARBA00023136"/>
    </source>
</evidence>
<evidence type="ECO:0000256" key="7">
    <source>
        <dbReference type="ARBA" id="ARBA00023002"/>
    </source>
</evidence>
<evidence type="ECO:0000256" key="3">
    <source>
        <dbReference type="ARBA" id="ARBA00009219"/>
    </source>
</evidence>
<dbReference type="PANTHER" id="PTHR43245:SF51">
    <property type="entry name" value="SHORT CHAIN DEHYDROGENASE_REDUCTASE FAMILY 42E, MEMBER 2"/>
    <property type="match status" value="1"/>
</dbReference>
<keyword evidence="9" id="KW-0472">Membrane</keyword>
<organism evidence="12 13">
    <name type="scientific">Channa striata</name>
    <name type="common">Snakehead murrel</name>
    <name type="synonym">Ophicephalus striatus</name>
    <dbReference type="NCBI Taxonomy" id="64152"/>
    <lineage>
        <taxon>Eukaryota</taxon>
        <taxon>Metazoa</taxon>
        <taxon>Chordata</taxon>
        <taxon>Craniata</taxon>
        <taxon>Vertebrata</taxon>
        <taxon>Euteleostomi</taxon>
        <taxon>Actinopterygii</taxon>
        <taxon>Neopterygii</taxon>
        <taxon>Teleostei</taxon>
        <taxon>Neoteleostei</taxon>
        <taxon>Acanthomorphata</taxon>
        <taxon>Anabantaria</taxon>
        <taxon>Anabantiformes</taxon>
        <taxon>Channoidei</taxon>
        <taxon>Channidae</taxon>
        <taxon>Channa</taxon>
    </lineage>
</organism>